<evidence type="ECO:0000313" key="1">
    <source>
        <dbReference type="EMBL" id="AXK60371.1"/>
    </source>
</evidence>
<reference evidence="1 2" key="1">
    <citation type="submission" date="2017-12" db="EMBL/GenBank/DDBJ databases">
        <title>Chromulinavorax destructans is a abundant pathogen of dominant heterotrophic picoflagllates.</title>
        <authorList>
            <person name="Deeg C.M."/>
            <person name="Zimmer M."/>
            <person name="Suttle C.A."/>
        </authorList>
    </citation>
    <scope>NUCLEOTIDE SEQUENCE [LARGE SCALE GENOMIC DNA]</scope>
    <source>
        <strain evidence="1 2">SeV1</strain>
    </source>
</reference>
<dbReference type="Proteomes" id="UP000254834">
    <property type="component" value="Chromosome"/>
</dbReference>
<dbReference type="EMBL" id="CP025544">
    <property type="protein sequence ID" value="AXK60371.1"/>
    <property type="molecule type" value="Genomic_DNA"/>
</dbReference>
<protein>
    <recommendedName>
        <fullName evidence="3">Peptidase M48 domain-containing protein</fullName>
    </recommendedName>
</protein>
<sequence length="338" mass="39003">MKNFKLQAFLMMLISCHVVMPVAWTEQKQNASILISLVAAYYAYNLIPYYADQPAEFYVSHSYPHAQLWYEEMIVKYPQAHLDKKNFLHMRYGISIEKISWGVGGNNIYVSQVDLIYLESVYSKKINGQELSSQELDFLYLTEWALLHEAGHAELNYSLHAAVLALGCFTTLEIIKMVYKESTDDACKKSIESIVATCFADDVIKNYIVSAAMWMRYGAMNCLQGLSLGVLTTLWVRDQEMQADNFANQHAATDCLPIAIRFFEYFADQYQPSIDRIVEELKEDADFMSELAYFDIDIIDLIKSVTYFGKDPMHPSFDYRIQSIRDEIERRLEKGSQV</sequence>
<name>A0A345ZAQ4_9BACT</name>
<proteinExistence type="predicted"/>
<keyword evidence="2" id="KW-1185">Reference proteome</keyword>
<dbReference type="KEGG" id="cdes:C0J27_01220"/>
<accession>A0A345ZAQ4</accession>
<dbReference type="AlphaFoldDB" id="A0A345ZAQ4"/>
<gene>
    <name evidence="1" type="ORF">C0J27_01220</name>
</gene>
<evidence type="ECO:0008006" key="3">
    <source>
        <dbReference type="Google" id="ProtNLM"/>
    </source>
</evidence>
<evidence type="ECO:0000313" key="2">
    <source>
        <dbReference type="Proteomes" id="UP000254834"/>
    </source>
</evidence>
<dbReference type="RefSeq" id="WP_115585386.1">
    <property type="nucleotide sequence ID" value="NZ_CP025544.1"/>
</dbReference>
<dbReference type="PROSITE" id="PS51257">
    <property type="entry name" value="PROKAR_LIPOPROTEIN"/>
    <property type="match status" value="1"/>
</dbReference>
<organism evidence="1 2">
    <name type="scientific">Candidatus Chromulinivorax destructor</name>
    <dbReference type="NCBI Taxonomy" id="2066483"/>
    <lineage>
        <taxon>Bacteria</taxon>
        <taxon>Candidatus Babelota</taxon>
        <taxon>Candidatus Babeliae</taxon>
        <taxon>Candidatus Babeliales</taxon>
        <taxon>Candidatus Chromulinivoraceae</taxon>
        <taxon>Candidatus Chromulinivorax</taxon>
    </lineage>
</organism>